<dbReference type="GO" id="GO:0016887">
    <property type="term" value="F:ATP hydrolysis activity"/>
    <property type="evidence" value="ECO:0007669"/>
    <property type="project" value="InterPro"/>
</dbReference>
<evidence type="ECO:0000259" key="13">
    <source>
        <dbReference type="PROSITE" id="PS50990"/>
    </source>
</evidence>
<dbReference type="Proteomes" id="UP000267246">
    <property type="component" value="Unassembled WGS sequence"/>
</dbReference>
<evidence type="ECO:0000259" key="11">
    <source>
        <dbReference type="PROSITE" id="PS50893"/>
    </source>
</evidence>
<dbReference type="PROSITE" id="PS50929">
    <property type="entry name" value="ABC_TM1F"/>
    <property type="match status" value="1"/>
</dbReference>
<feature type="domain" description="ABC transporter" evidence="11">
    <location>
        <begin position="470"/>
        <end position="677"/>
    </location>
</feature>
<keyword evidence="4" id="KW-0547">Nucleotide-binding</keyword>
<dbReference type="InterPro" id="IPR039421">
    <property type="entry name" value="Type_1_exporter"/>
</dbReference>
<dbReference type="Gene3D" id="1.20.1560.10">
    <property type="entry name" value="ABC transporter type 1, transmembrane domain"/>
    <property type="match status" value="1"/>
</dbReference>
<protein>
    <submittedName>
        <fullName evidence="14">Putative ABC transport system ATP-binding protein</fullName>
    </submittedName>
</protein>
<keyword evidence="7 14" id="KW-0067">ATP-binding</keyword>
<dbReference type="InterPro" id="IPR011527">
    <property type="entry name" value="ABC1_TM_dom"/>
</dbReference>
<dbReference type="PANTHER" id="PTHR43394">
    <property type="entry name" value="ATP-DEPENDENT PERMEASE MDL1, MITOCHONDRIAL"/>
    <property type="match status" value="1"/>
</dbReference>
<evidence type="ECO:0000256" key="7">
    <source>
        <dbReference type="ARBA" id="ARBA00022840"/>
    </source>
</evidence>
<dbReference type="GO" id="GO:0006508">
    <property type="term" value="P:proteolysis"/>
    <property type="evidence" value="ECO:0007669"/>
    <property type="project" value="InterPro"/>
</dbReference>
<dbReference type="Pfam" id="PF00664">
    <property type="entry name" value="ABC_membrane"/>
    <property type="match status" value="1"/>
</dbReference>
<evidence type="ECO:0000256" key="10">
    <source>
        <dbReference type="SAM" id="Phobius"/>
    </source>
</evidence>
<dbReference type="GO" id="GO:0015421">
    <property type="term" value="F:ABC-type oligopeptide transporter activity"/>
    <property type="evidence" value="ECO:0007669"/>
    <property type="project" value="TreeGrafter"/>
</dbReference>
<evidence type="ECO:0000256" key="8">
    <source>
        <dbReference type="ARBA" id="ARBA00022989"/>
    </source>
</evidence>
<feature type="transmembrane region" description="Helical" evidence="10">
    <location>
        <begin position="153"/>
        <end position="181"/>
    </location>
</feature>
<dbReference type="Gene3D" id="3.90.70.10">
    <property type="entry name" value="Cysteine proteinases"/>
    <property type="match status" value="1"/>
</dbReference>
<organism evidence="14 15">
    <name type="scientific">Metamycoplasma subdolum</name>
    <dbReference type="NCBI Taxonomy" id="92407"/>
    <lineage>
        <taxon>Bacteria</taxon>
        <taxon>Bacillati</taxon>
        <taxon>Mycoplasmatota</taxon>
        <taxon>Mycoplasmoidales</taxon>
        <taxon>Metamycoplasmataceae</taxon>
        <taxon>Metamycoplasma</taxon>
    </lineage>
</organism>
<dbReference type="AlphaFoldDB" id="A0A3M0A540"/>
<keyword evidence="3 10" id="KW-0812">Transmembrane</keyword>
<feature type="transmembrane region" description="Helical" evidence="10">
    <location>
        <begin position="193"/>
        <end position="217"/>
    </location>
</feature>
<evidence type="ECO:0000313" key="15">
    <source>
        <dbReference type="Proteomes" id="UP000267246"/>
    </source>
</evidence>
<evidence type="ECO:0000256" key="1">
    <source>
        <dbReference type="ARBA" id="ARBA00004651"/>
    </source>
</evidence>
<keyword evidence="6" id="KW-0788">Thiol protease</keyword>
<dbReference type="SMART" id="SM00382">
    <property type="entry name" value="AAA"/>
    <property type="match status" value="1"/>
</dbReference>
<evidence type="ECO:0000256" key="6">
    <source>
        <dbReference type="ARBA" id="ARBA00022807"/>
    </source>
</evidence>
<dbReference type="OrthoDB" id="403954at2"/>
<feature type="transmembrane region" description="Helical" evidence="10">
    <location>
        <begin position="257"/>
        <end position="287"/>
    </location>
</feature>
<reference evidence="14 15" key="1">
    <citation type="submission" date="2018-10" db="EMBL/GenBank/DDBJ databases">
        <title>Genomic Encyclopedia of Archaeal and Bacterial Type Strains, Phase II (KMG-II): from individual species to whole genera.</title>
        <authorList>
            <person name="Goeker M."/>
        </authorList>
    </citation>
    <scope>NUCLEOTIDE SEQUENCE [LARGE SCALE GENOMIC DNA]</scope>
    <source>
        <strain evidence="14 15">ATCC 29870</strain>
    </source>
</reference>
<dbReference type="SUPFAM" id="SSF52540">
    <property type="entry name" value="P-loop containing nucleoside triphosphate hydrolases"/>
    <property type="match status" value="1"/>
</dbReference>
<dbReference type="GO" id="GO:0008234">
    <property type="term" value="F:cysteine-type peptidase activity"/>
    <property type="evidence" value="ECO:0007669"/>
    <property type="project" value="UniProtKB-KW"/>
</dbReference>
<dbReference type="GO" id="GO:0005524">
    <property type="term" value="F:ATP binding"/>
    <property type="evidence" value="ECO:0007669"/>
    <property type="project" value="UniProtKB-KW"/>
</dbReference>
<gene>
    <name evidence="14" type="ORF">JN00_0436</name>
</gene>
<dbReference type="RefSeq" id="WP_121940899.1">
    <property type="nucleotide sequence ID" value="NZ_CP137846.1"/>
</dbReference>
<feature type="transmembrane region" description="Helical" evidence="10">
    <location>
        <begin position="293"/>
        <end position="313"/>
    </location>
</feature>
<evidence type="ECO:0000256" key="5">
    <source>
        <dbReference type="ARBA" id="ARBA00022801"/>
    </source>
</evidence>
<dbReference type="PANTHER" id="PTHR43394:SF1">
    <property type="entry name" value="ATP-BINDING CASSETTE SUB-FAMILY B MEMBER 10, MITOCHONDRIAL"/>
    <property type="match status" value="1"/>
</dbReference>
<feature type="domain" description="Peptidase C39" evidence="13">
    <location>
        <begin position="6"/>
        <end position="131"/>
    </location>
</feature>
<comment type="similarity">
    <text evidence="2">Belongs to the ABC transporter superfamily.</text>
</comment>
<dbReference type="GO" id="GO:0005886">
    <property type="term" value="C:plasma membrane"/>
    <property type="evidence" value="ECO:0007669"/>
    <property type="project" value="UniProtKB-SubCell"/>
</dbReference>
<dbReference type="EMBL" id="REFI01000008">
    <property type="protein sequence ID" value="RMA77585.1"/>
    <property type="molecule type" value="Genomic_DNA"/>
</dbReference>
<keyword evidence="8 10" id="KW-1133">Transmembrane helix</keyword>
<evidence type="ECO:0000256" key="9">
    <source>
        <dbReference type="ARBA" id="ARBA00023136"/>
    </source>
</evidence>
<evidence type="ECO:0000256" key="2">
    <source>
        <dbReference type="ARBA" id="ARBA00005417"/>
    </source>
</evidence>
<proteinExistence type="inferred from homology"/>
<dbReference type="PROSITE" id="PS50893">
    <property type="entry name" value="ABC_TRANSPORTER_2"/>
    <property type="match status" value="1"/>
</dbReference>
<dbReference type="Gene3D" id="3.40.50.300">
    <property type="entry name" value="P-loop containing nucleotide triphosphate hydrolases"/>
    <property type="match status" value="1"/>
</dbReference>
<dbReference type="PROSITE" id="PS50990">
    <property type="entry name" value="PEPTIDASE_C39"/>
    <property type="match status" value="1"/>
</dbReference>
<dbReference type="InterPro" id="IPR003593">
    <property type="entry name" value="AAA+_ATPase"/>
</dbReference>
<sequence>MRIKIQNDIKDCGLVVLQAFYNKFYDKWININEFKWRANYSKQGINLEELAKIASNFNLELNAMQGDFVSFKKLKLKEEIFTLIFENNTFHYVIILEKNDKEIILLDPFKGKRKLALDDFKNLYQEVIIYVKKKEKILPIKLVEKRTIINNKIWLVILTIISTILSQVLIYGTSLFFKYIIDKYLQKVHHDEILKITIIFSWLIVVRIIIFYANSLLKQIMILKVQKQLFNSFYKATIEGNLKQLEKLTRSEYLQRVGLLPSVGTFLATIFSTIFNDILMLISISILLSIISWKLYLISIGFLSMLILIIALFKDKIWKKYNPILNNNLEIMTKQIESFLNSQERLNSSIKESNVKSFEFLMKSNEQISKTFFNTLNLKDGFVKLIILIGQTILVYIATFYLWKDELELGNLVLFNTLFSLMITPSESITNLLLNLSISLNDLTRVEYILNCEKEDLNTAGKIVDKITKISTKNLSFSYGSNLILNSINLSAKNSIVLKGNNGSGKTTLAKLFASYYLDYSGDIFINDINLKEINIKDWRNKVFINNNNEYFKTGFLIEVITNEDKQALHNFIENAKKFKLIEMLEKFNLNLNKRIEAGGMFLSSGQRQIINLLRLFAFDYSLIILDEAFENIEESSRKDLMKAISKIHKEKFFIEISHSEQHIFKKHQININLINC</sequence>
<keyword evidence="5" id="KW-0378">Hydrolase</keyword>
<evidence type="ECO:0000259" key="12">
    <source>
        <dbReference type="PROSITE" id="PS50929"/>
    </source>
</evidence>
<dbReference type="Pfam" id="PF03412">
    <property type="entry name" value="Peptidase_C39"/>
    <property type="match status" value="1"/>
</dbReference>
<evidence type="ECO:0000313" key="14">
    <source>
        <dbReference type="EMBL" id="RMA77585.1"/>
    </source>
</evidence>
<keyword evidence="6" id="KW-0645">Protease</keyword>
<evidence type="ECO:0000256" key="4">
    <source>
        <dbReference type="ARBA" id="ARBA00022741"/>
    </source>
</evidence>
<keyword evidence="15" id="KW-1185">Reference proteome</keyword>
<dbReference type="Pfam" id="PF00005">
    <property type="entry name" value="ABC_tran"/>
    <property type="match status" value="1"/>
</dbReference>
<dbReference type="SUPFAM" id="SSF90123">
    <property type="entry name" value="ABC transporter transmembrane region"/>
    <property type="match status" value="1"/>
</dbReference>
<feature type="transmembrane region" description="Helical" evidence="10">
    <location>
        <begin position="382"/>
        <end position="403"/>
    </location>
</feature>
<name>A0A3M0A540_9BACT</name>
<comment type="subcellular location">
    <subcellularLocation>
        <location evidence="1">Cell membrane</location>
        <topology evidence="1">Multi-pass membrane protein</topology>
    </subcellularLocation>
</comment>
<accession>A0A3M0A540</accession>
<dbReference type="InterPro" id="IPR027417">
    <property type="entry name" value="P-loop_NTPase"/>
</dbReference>
<feature type="domain" description="ABC transmembrane type-1" evidence="12">
    <location>
        <begin position="157"/>
        <end position="433"/>
    </location>
</feature>
<dbReference type="NCBIfam" id="NF045998">
    <property type="entry name" value="cleave_ABC_plasm"/>
    <property type="match status" value="1"/>
</dbReference>
<comment type="caution">
    <text evidence="14">The sequence shown here is derived from an EMBL/GenBank/DDBJ whole genome shotgun (WGS) entry which is preliminary data.</text>
</comment>
<dbReference type="InterPro" id="IPR005074">
    <property type="entry name" value="Peptidase_C39"/>
</dbReference>
<keyword evidence="9 10" id="KW-0472">Membrane</keyword>
<dbReference type="InterPro" id="IPR003439">
    <property type="entry name" value="ABC_transporter-like_ATP-bd"/>
</dbReference>
<evidence type="ECO:0000256" key="3">
    <source>
        <dbReference type="ARBA" id="ARBA00022692"/>
    </source>
</evidence>
<dbReference type="InterPro" id="IPR036640">
    <property type="entry name" value="ABC1_TM_sf"/>
</dbReference>